<dbReference type="InterPro" id="IPR036393">
    <property type="entry name" value="AceGlu_kinase-like_sf"/>
</dbReference>
<dbReference type="InterPro" id="IPR011817">
    <property type="entry name" value="Uridylate_kinase"/>
</dbReference>
<gene>
    <name evidence="11 13" type="primary">pyrH</name>
    <name evidence="13" type="ORF">GCM10008960_04720</name>
</gene>
<feature type="binding site" evidence="11">
    <location>
        <position position="168"/>
    </location>
    <ligand>
        <name>ATP</name>
        <dbReference type="ChEBI" id="CHEBI:30616"/>
    </ligand>
</feature>
<keyword evidence="14" id="KW-1185">Reference proteome</keyword>
<keyword evidence="9 11" id="KW-0665">Pyrimidine biosynthesis</keyword>
<evidence type="ECO:0000313" key="14">
    <source>
        <dbReference type="Proteomes" id="UP000644548"/>
    </source>
</evidence>
<dbReference type="Pfam" id="PF00696">
    <property type="entry name" value="AA_kinase"/>
    <property type="match status" value="1"/>
</dbReference>
<protein>
    <recommendedName>
        <fullName evidence="11">Uridylate kinase</fullName>
        <shortName evidence="11">UK</shortName>
        <ecNumber evidence="11">2.7.4.22</ecNumber>
    </recommendedName>
    <alternativeName>
        <fullName evidence="11">Uridine monophosphate kinase</fullName>
        <shortName evidence="11">UMP kinase</shortName>
        <shortName evidence="11">UMPK</shortName>
    </alternativeName>
</protein>
<comment type="catalytic activity">
    <reaction evidence="10 11">
        <text>UMP + ATP = UDP + ADP</text>
        <dbReference type="Rhea" id="RHEA:24400"/>
        <dbReference type="ChEBI" id="CHEBI:30616"/>
        <dbReference type="ChEBI" id="CHEBI:57865"/>
        <dbReference type="ChEBI" id="CHEBI:58223"/>
        <dbReference type="ChEBI" id="CHEBI:456216"/>
        <dbReference type="EC" id="2.7.4.22"/>
    </reaction>
</comment>
<evidence type="ECO:0000256" key="6">
    <source>
        <dbReference type="ARBA" id="ARBA00022741"/>
    </source>
</evidence>
<dbReference type="GO" id="GO:0016301">
    <property type="term" value="F:kinase activity"/>
    <property type="evidence" value="ECO:0007669"/>
    <property type="project" value="UniProtKB-KW"/>
</dbReference>
<comment type="caution">
    <text evidence="13">The sequence shown here is derived from an EMBL/GenBank/DDBJ whole genome shotgun (WGS) entry which is preliminary data.</text>
</comment>
<dbReference type="EC" id="2.7.4.22" evidence="11"/>
<dbReference type="RefSeq" id="WP_189071539.1">
    <property type="nucleotide sequence ID" value="NZ_BMQN01000001.1"/>
</dbReference>
<sequence length="235" mass="25388">MFKRVLLKLSGEFLAGESGFGISPETTAALARRITDALDGTDIELSIVIGGGNLWRGARNGQGMDPATADYIGMLGTVMNAMALQDAMESAGRPTRVMSAIQMAAVAEPYIRRRAIRHLEKGRVVIFGGGNGAPFFTTDTTSTLRALEVGADVVLMAKNKVDGVYDSDPRKNPDAKFIAQATHLQVVEQRLEVMDATALTLCMDKGLPIVVFDLFQEDNLPRLFRGERVGTLIQS</sequence>
<comment type="function">
    <text evidence="11">Catalyzes the reversible phosphorylation of UMP to UDP.</text>
</comment>
<feature type="binding site" evidence="11">
    <location>
        <position position="165"/>
    </location>
    <ligand>
        <name>ATP</name>
        <dbReference type="ChEBI" id="CHEBI:30616"/>
    </ligand>
</feature>
<keyword evidence="6 11" id="KW-0547">Nucleotide-binding</keyword>
<evidence type="ECO:0000256" key="7">
    <source>
        <dbReference type="ARBA" id="ARBA00022777"/>
    </source>
</evidence>
<reference evidence="14" key="1">
    <citation type="journal article" date="2019" name="Int. J. Syst. Evol. Microbiol.">
        <title>The Global Catalogue of Microorganisms (GCM) 10K type strain sequencing project: providing services to taxonomists for standard genome sequencing and annotation.</title>
        <authorList>
            <consortium name="The Broad Institute Genomics Platform"/>
            <consortium name="The Broad Institute Genome Sequencing Center for Infectious Disease"/>
            <person name="Wu L."/>
            <person name="Ma J."/>
        </authorList>
    </citation>
    <scope>NUCLEOTIDE SEQUENCE [LARGE SCALE GENOMIC DNA]</scope>
    <source>
        <strain evidence="14">JCM 31405</strain>
    </source>
</reference>
<evidence type="ECO:0000256" key="5">
    <source>
        <dbReference type="ARBA" id="ARBA00022679"/>
    </source>
</evidence>
<name>A0ABQ2RYY3_9DEIO</name>
<feature type="binding site" evidence="11">
    <location>
        <position position="56"/>
    </location>
    <ligand>
        <name>ATP</name>
        <dbReference type="ChEBI" id="CHEBI:30616"/>
    </ligand>
</feature>
<organism evidence="13 14">
    <name type="scientific">Deinococcus sedimenti</name>
    <dbReference type="NCBI Taxonomy" id="1867090"/>
    <lineage>
        <taxon>Bacteria</taxon>
        <taxon>Thermotogati</taxon>
        <taxon>Deinococcota</taxon>
        <taxon>Deinococci</taxon>
        <taxon>Deinococcales</taxon>
        <taxon>Deinococcaceae</taxon>
        <taxon>Deinococcus</taxon>
    </lineage>
</organism>
<dbReference type="PANTHER" id="PTHR42833">
    <property type="entry name" value="URIDYLATE KINASE"/>
    <property type="match status" value="1"/>
</dbReference>
<evidence type="ECO:0000259" key="12">
    <source>
        <dbReference type="Pfam" id="PF00696"/>
    </source>
</evidence>
<dbReference type="PIRSF" id="PIRSF005650">
    <property type="entry name" value="Uridylate_kin"/>
    <property type="match status" value="1"/>
</dbReference>
<evidence type="ECO:0000256" key="2">
    <source>
        <dbReference type="ARBA" id="ARBA00004791"/>
    </source>
</evidence>
<evidence type="ECO:0000256" key="4">
    <source>
        <dbReference type="ARBA" id="ARBA00022490"/>
    </source>
</evidence>
<comment type="subunit">
    <text evidence="11">Homohexamer.</text>
</comment>
<comment type="pathway">
    <text evidence="2 11">Pyrimidine metabolism; CTP biosynthesis via de novo pathway; UDP from UMP (UMPK route): step 1/1.</text>
</comment>
<dbReference type="InterPro" id="IPR015963">
    <property type="entry name" value="Uridylate_kinase_bac"/>
</dbReference>
<proteinExistence type="inferred from homology"/>
<feature type="binding site" evidence="11">
    <location>
        <begin position="8"/>
        <end position="11"/>
    </location>
    <ligand>
        <name>ATP</name>
        <dbReference type="ChEBI" id="CHEBI:30616"/>
    </ligand>
</feature>
<feature type="binding site" evidence="11">
    <location>
        <position position="159"/>
    </location>
    <ligand>
        <name>ATP</name>
        <dbReference type="ChEBI" id="CHEBI:30616"/>
    </ligand>
</feature>
<evidence type="ECO:0000313" key="13">
    <source>
        <dbReference type="EMBL" id="GGR80899.1"/>
    </source>
</evidence>
<evidence type="ECO:0000256" key="3">
    <source>
        <dbReference type="ARBA" id="ARBA00007614"/>
    </source>
</evidence>
<dbReference type="InterPro" id="IPR001048">
    <property type="entry name" value="Asp/Glu/Uridylate_kinase"/>
</dbReference>
<dbReference type="PANTHER" id="PTHR42833:SF4">
    <property type="entry name" value="URIDYLATE KINASE PUMPKIN, CHLOROPLASTIC"/>
    <property type="match status" value="1"/>
</dbReference>
<evidence type="ECO:0000256" key="1">
    <source>
        <dbReference type="ARBA" id="ARBA00004496"/>
    </source>
</evidence>
<evidence type="ECO:0000256" key="10">
    <source>
        <dbReference type="ARBA" id="ARBA00047767"/>
    </source>
</evidence>
<dbReference type="EMBL" id="BMQN01000001">
    <property type="protein sequence ID" value="GGR80899.1"/>
    <property type="molecule type" value="Genomic_DNA"/>
</dbReference>
<comment type="activity regulation">
    <text evidence="11">Allosterically activated by GTP. Inhibited by UTP.</text>
</comment>
<keyword evidence="4 11" id="KW-0963">Cytoplasm</keyword>
<feature type="domain" description="Aspartate/glutamate/uridylate kinase" evidence="12">
    <location>
        <begin position="3"/>
        <end position="213"/>
    </location>
</feature>
<dbReference type="CDD" id="cd04254">
    <property type="entry name" value="AAK_UMPK-PyrH-Ec"/>
    <property type="match status" value="1"/>
</dbReference>
<dbReference type="SUPFAM" id="SSF53633">
    <property type="entry name" value="Carbamate kinase-like"/>
    <property type="match status" value="1"/>
</dbReference>
<feature type="region of interest" description="Involved in allosteric activation by GTP" evidence="11">
    <location>
        <begin position="16"/>
        <end position="21"/>
    </location>
</feature>
<feature type="binding site" evidence="11">
    <location>
        <position position="52"/>
    </location>
    <ligand>
        <name>ATP</name>
        <dbReference type="ChEBI" id="CHEBI:30616"/>
    </ligand>
</feature>
<comment type="caution">
    <text evidence="11">Lacks conserved residue(s) required for the propagation of feature annotation.</text>
</comment>
<keyword evidence="7 11" id="KW-0418">Kinase</keyword>
<evidence type="ECO:0000256" key="9">
    <source>
        <dbReference type="ARBA" id="ARBA00022975"/>
    </source>
</evidence>
<keyword evidence="11" id="KW-0021">Allosteric enzyme</keyword>
<dbReference type="Proteomes" id="UP000644548">
    <property type="component" value="Unassembled WGS sequence"/>
</dbReference>
<comment type="similarity">
    <text evidence="3 11">Belongs to the UMP kinase family.</text>
</comment>
<dbReference type="NCBIfam" id="TIGR02075">
    <property type="entry name" value="pyrH_bact"/>
    <property type="match status" value="1"/>
</dbReference>
<feature type="binding site" evidence="11">
    <location>
        <position position="51"/>
    </location>
    <ligand>
        <name>UMP</name>
        <dbReference type="ChEBI" id="CHEBI:57865"/>
    </ligand>
</feature>
<keyword evidence="5 11" id="KW-0808">Transferase</keyword>
<accession>A0ABQ2RYY3</accession>
<evidence type="ECO:0000256" key="8">
    <source>
        <dbReference type="ARBA" id="ARBA00022840"/>
    </source>
</evidence>
<feature type="binding site" evidence="11">
    <location>
        <position position="70"/>
    </location>
    <ligand>
        <name>UMP</name>
        <dbReference type="ChEBI" id="CHEBI:57865"/>
    </ligand>
</feature>
<dbReference type="HAMAP" id="MF_01220_B">
    <property type="entry name" value="PyrH_B"/>
    <property type="match status" value="1"/>
</dbReference>
<keyword evidence="8 11" id="KW-0067">ATP-binding</keyword>
<feature type="binding site" evidence="11">
    <location>
        <begin position="131"/>
        <end position="138"/>
    </location>
    <ligand>
        <name>UMP</name>
        <dbReference type="ChEBI" id="CHEBI:57865"/>
    </ligand>
</feature>
<comment type="subcellular location">
    <subcellularLocation>
        <location evidence="1 11">Cytoplasm</location>
    </subcellularLocation>
</comment>
<dbReference type="Gene3D" id="3.40.1160.10">
    <property type="entry name" value="Acetylglutamate kinase-like"/>
    <property type="match status" value="1"/>
</dbReference>
<evidence type="ECO:0000256" key="11">
    <source>
        <dbReference type="HAMAP-Rule" id="MF_01220"/>
    </source>
</evidence>